<comment type="caution">
    <text evidence="10">The sequence shown here is derived from an EMBL/GenBank/DDBJ whole genome shotgun (WGS) entry which is preliminary data.</text>
</comment>
<keyword evidence="5 8" id="KW-0472">Membrane</keyword>
<sequence>MDSESIETKKYLITWWDLVDYYLLAAMLVVSLGSFGLQSTQDRLICIPAVNRSPITDGNDSALRNRSSSSVVSLFKMPDRRHYDYVDNECYAKMDGFSAYYSLIFFAETVILVVISNYWQKYPKSANAVARCEHLVSEYNKGEFLIKGSAEELVKRLEVLLDCSNQQTKDKSVQQGKCIKDFSKTCSKFIIGEMRWSFVTVQYRLRARSLHWALFRQNLLDRKPRFVVTDWENNIKTGKELDCSEDAAFFLYLLEASGCYFVKTVMKEKREAGFQNGEDAQQSLLSPEREQQAHSLTE</sequence>
<keyword evidence="11" id="KW-1185">Reference proteome</keyword>
<evidence type="ECO:0000256" key="1">
    <source>
        <dbReference type="ARBA" id="ARBA00004236"/>
    </source>
</evidence>
<organism evidence="10 11">
    <name type="scientific">Acropora cervicornis</name>
    <name type="common">Staghorn coral</name>
    <dbReference type="NCBI Taxonomy" id="6130"/>
    <lineage>
        <taxon>Eukaryota</taxon>
        <taxon>Metazoa</taxon>
        <taxon>Cnidaria</taxon>
        <taxon>Anthozoa</taxon>
        <taxon>Hexacorallia</taxon>
        <taxon>Scleractinia</taxon>
        <taxon>Astrocoeniina</taxon>
        <taxon>Acroporidae</taxon>
        <taxon>Acropora</taxon>
    </lineage>
</organism>
<accession>A0AAD9Q793</accession>
<proteinExistence type="predicted"/>
<evidence type="ECO:0000256" key="4">
    <source>
        <dbReference type="ARBA" id="ARBA00022989"/>
    </source>
</evidence>
<evidence type="ECO:0000256" key="2">
    <source>
        <dbReference type="ARBA" id="ARBA00022475"/>
    </source>
</evidence>
<evidence type="ECO:0000256" key="6">
    <source>
        <dbReference type="ARBA" id="ARBA00023157"/>
    </source>
</evidence>
<reference evidence="10" key="2">
    <citation type="journal article" date="2023" name="Science">
        <title>Genomic signatures of disease resistance in endangered staghorn corals.</title>
        <authorList>
            <person name="Vollmer S.V."/>
            <person name="Selwyn J.D."/>
            <person name="Despard B.A."/>
            <person name="Roesel C.L."/>
        </authorList>
    </citation>
    <scope>NUCLEOTIDE SEQUENCE</scope>
    <source>
        <strain evidence="10">K2</strain>
    </source>
</reference>
<keyword evidence="3 8" id="KW-0812">Transmembrane</keyword>
<dbReference type="AlphaFoldDB" id="A0AAD9Q793"/>
<evidence type="ECO:0000256" key="8">
    <source>
        <dbReference type="SAM" id="Phobius"/>
    </source>
</evidence>
<feature type="region of interest" description="Disordered" evidence="7">
    <location>
        <begin position="277"/>
        <end position="298"/>
    </location>
</feature>
<evidence type="ECO:0000313" key="10">
    <source>
        <dbReference type="EMBL" id="KAK2555681.1"/>
    </source>
</evidence>
<feature type="compositionally biased region" description="Basic and acidic residues" evidence="7">
    <location>
        <begin position="287"/>
        <end position="298"/>
    </location>
</feature>
<evidence type="ECO:0000256" key="7">
    <source>
        <dbReference type="SAM" id="MobiDB-lite"/>
    </source>
</evidence>
<gene>
    <name evidence="10" type="ORF">P5673_022710</name>
</gene>
<keyword evidence="4 8" id="KW-1133">Transmembrane helix</keyword>
<feature type="transmembrane region" description="Helical" evidence="8">
    <location>
        <begin position="20"/>
        <end position="37"/>
    </location>
</feature>
<protein>
    <submittedName>
        <fullName evidence="10">Volume-regulated anion channel subunit LRRC8A</fullName>
    </submittedName>
</protein>
<evidence type="ECO:0000256" key="3">
    <source>
        <dbReference type="ARBA" id="ARBA00022692"/>
    </source>
</evidence>
<dbReference type="Proteomes" id="UP001249851">
    <property type="component" value="Unassembled WGS sequence"/>
</dbReference>
<reference evidence="10" key="1">
    <citation type="journal article" date="2023" name="G3 (Bethesda)">
        <title>Whole genome assembly and annotation of the endangered Caribbean coral Acropora cervicornis.</title>
        <authorList>
            <person name="Selwyn J.D."/>
            <person name="Vollmer S.V."/>
        </authorList>
    </citation>
    <scope>NUCLEOTIDE SEQUENCE</scope>
    <source>
        <strain evidence="10">K2</strain>
    </source>
</reference>
<feature type="transmembrane region" description="Helical" evidence="8">
    <location>
        <begin position="99"/>
        <end position="119"/>
    </location>
</feature>
<keyword evidence="2" id="KW-1003">Cell membrane</keyword>
<evidence type="ECO:0000313" key="11">
    <source>
        <dbReference type="Proteomes" id="UP001249851"/>
    </source>
</evidence>
<evidence type="ECO:0000256" key="5">
    <source>
        <dbReference type="ARBA" id="ARBA00023136"/>
    </source>
</evidence>
<dbReference type="Pfam" id="PF12534">
    <property type="entry name" value="Pannexin_like"/>
    <property type="match status" value="1"/>
</dbReference>
<dbReference type="EMBL" id="JARQWQ010000061">
    <property type="protein sequence ID" value="KAK2555681.1"/>
    <property type="molecule type" value="Genomic_DNA"/>
</dbReference>
<comment type="subcellular location">
    <subcellularLocation>
        <location evidence="1">Cell membrane</location>
    </subcellularLocation>
</comment>
<dbReference type="InterPro" id="IPR021040">
    <property type="entry name" value="LRRC8_Pannexin-like"/>
</dbReference>
<evidence type="ECO:0000259" key="9">
    <source>
        <dbReference type="Pfam" id="PF12534"/>
    </source>
</evidence>
<name>A0AAD9Q793_ACRCE</name>
<keyword evidence="6" id="KW-1015">Disulfide bond</keyword>
<dbReference type="GO" id="GO:0005886">
    <property type="term" value="C:plasma membrane"/>
    <property type="evidence" value="ECO:0007669"/>
    <property type="project" value="UniProtKB-SubCell"/>
</dbReference>
<feature type="domain" description="LRRC8 pannexin-like TM region" evidence="9">
    <location>
        <begin position="9"/>
        <end position="137"/>
    </location>
</feature>